<gene>
    <name evidence="1" type="ORF">GCM10010345_93970</name>
</gene>
<sequence length="60" mass="6663">MPGDGTSQASEAEEEALAGKPLLYPVFHIYGLVSFKNVRLMVSWAVQRGRLFRVINLDLA</sequence>
<protein>
    <submittedName>
        <fullName evidence="1">Uncharacterized protein</fullName>
    </submittedName>
</protein>
<comment type="caution">
    <text evidence="1">The sequence shown here is derived from an EMBL/GenBank/DDBJ whole genome shotgun (WGS) entry which is preliminary data.</text>
</comment>
<reference evidence="2" key="1">
    <citation type="journal article" date="2019" name="Int. J. Syst. Evol. Microbiol.">
        <title>The Global Catalogue of Microorganisms (GCM) 10K type strain sequencing project: providing services to taxonomists for standard genome sequencing and annotation.</title>
        <authorList>
            <consortium name="The Broad Institute Genomics Platform"/>
            <consortium name="The Broad Institute Genome Sequencing Center for Infectious Disease"/>
            <person name="Wu L."/>
            <person name="Ma J."/>
        </authorList>
    </citation>
    <scope>NUCLEOTIDE SEQUENCE [LARGE SCALE GENOMIC DNA]</scope>
    <source>
        <strain evidence="2">JCM 4733</strain>
    </source>
</reference>
<dbReference type="Proteomes" id="UP000653644">
    <property type="component" value="Unassembled WGS sequence"/>
</dbReference>
<organism evidence="1 2">
    <name type="scientific">Streptomyces canarius</name>
    <dbReference type="NCBI Taxonomy" id="285453"/>
    <lineage>
        <taxon>Bacteria</taxon>
        <taxon>Bacillati</taxon>
        <taxon>Actinomycetota</taxon>
        <taxon>Actinomycetes</taxon>
        <taxon>Kitasatosporales</taxon>
        <taxon>Streptomycetaceae</taxon>
        <taxon>Streptomyces</taxon>
    </lineage>
</organism>
<dbReference type="EMBL" id="BMVN01000126">
    <property type="protein sequence ID" value="GHA77585.1"/>
    <property type="molecule type" value="Genomic_DNA"/>
</dbReference>
<accession>A0ABQ3DE74</accession>
<name>A0ABQ3DE74_9ACTN</name>
<proteinExistence type="predicted"/>
<evidence type="ECO:0000313" key="1">
    <source>
        <dbReference type="EMBL" id="GHA77585.1"/>
    </source>
</evidence>
<keyword evidence="2" id="KW-1185">Reference proteome</keyword>
<evidence type="ECO:0000313" key="2">
    <source>
        <dbReference type="Proteomes" id="UP000653644"/>
    </source>
</evidence>